<dbReference type="Proteomes" id="UP001254257">
    <property type="component" value="Unassembled WGS sequence"/>
</dbReference>
<evidence type="ECO:0000259" key="1">
    <source>
        <dbReference type="Pfam" id="PF07862"/>
    </source>
</evidence>
<reference evidence="2 3" key="1">
    <citation type="submission" date="2023-09" db="EMBL/GenBank/DDBJ databases">
        <title>Whole genome shotgun sequencing (WGS) of Bosea sp. ZW T0_25, isolated from stored onions (Allium cepa).</title>
        <authorList>
            <person name="Stoll D.A."/>
            <person name="Huch M."/>
        </authorList>
    </citation>
    <scope>NUCLEOTIDE SEQUENCE [LARGE SCALE GENOMIC DNA]</scope>
    <source>
        <strain evidence="2 3">ZW T0_25</strain>
    </source>
</reference>
<comment type="caution">
    <text evidence="2">The sequence shown here is derived from an EMBL/GenBank/DDBJ whole genome shotgun (WGS) entry which is preliminary data.</text>
</comment>
<name>A0ABU3SGR1_9HYPH</name>
<protein>
    <submittedName>
        <fullName evidence="2">Nif11-like leader peptide family RiPP</fullName>
    </submittedName>
</protein>
<keyword evidence="3" id="KW-1185">Reference proteome</keyword>
<evidence type="ECO:0000313" key="3">
    <source>
        <dbReference type="Proteomes" id="UP001254257"/>
    </source>
</evidence>
<dbReference type="InterPro" id="IPR022516">
    <property type="entry name" value="CHP03798_Ocin"/>
</dbReference>
<feature type="domain" description="Nif11" evidence="1">
    <location>
        <begin position="1"/>
        <end position="53"/>
    </location>
</feature>
<dbReference type="RefSeq" id="WP_316021680.1">
    <property type="nucleotide sequence ID" value="NZ_JAWDID010000107.1"/>
</dbReference>
<evidence type="ECO:0000313" key="2">
    <source>
        <dbReference type="EMBL" id="MDU0343988.1"/>
    </source>
</evidence>
<dbReference type="NCBIfam" id="TIGR03798">
    <property type="entry name" value="leader_Nif11"/>
    <property type="match status" value="1"/>
</dbReference>
<dbReference type="InterPro" id="IPR012903">
    <property type="entry name" value="Nif11"/>
</dbReference>
<gene>
    <name evidence="2" type="ORF">RKE40_29285</name>
</gene>
<accession>A0ABU3SGR1</accession>
<sequence>MSVSEIHRFSADLKSDAGLRAEAGSYGTAGATSPEDVVAFAAAKGYDFNVTELAAVSAEASGKEISDAELEGVSGGGDPGQTGSQSMVLHFAMGFFAWAFTPREDPSRPNS</sequence>
<dbReference type="Pfam" id="PF07862">
    <property type="entry name" value="Nif11"/>
    <property type="match status" value="1"/>
</dbReference>
<proteinExistence type="predicted"/>
<organism evidence="2 3">
    <name type="scientific">Bosea rubneri</name>
    <dbReference type="NCBI Taxonomy" id="3075434"/>
    <lineage>
        <taxon>Bacteria</taxon>
        <taxon>Pseudomonadati</taxon>
        <taxon>Pseudomonadota</taxon>
        <taxon>Alphaproteobacteria</taxon>
        <taxon>Hyphomicrobiales</taxon>
        <taxon>Boseaceae</taxon>
        <taxon>Bosea</taxon>
    </lineage>
</organism>
<dbReference type="EMBL" id="JAWDID010000107">
    <property type="protein sequence ID" value="MDU0343988.1"/>
    <property type="molecule type" value="Genomic_DNA"/>
</dbReference>